<organism evidence="1 2">
    <name type="scientific">Thalassiosira pseudonana</name>
    <name type="common">Marine diatom</name>
    <name type="synonym">Cyclotella nana</name>
    <dbReference type="NCBI Taxonomy" id="35128"/>
    <lineage>
        <taxon>Eukaryota</taxon>
        <taxon>Sar</taxon>
        <taxon>Stramenopiles</taxon>
        <taxon>Ochrophyta</taxon>
        <taxon>Bacillariophyta</taxon>
        <taxon>Coscinodiscophyceae</taxon>
        <taxon>Thalassiosirophycidae</taxon>
        <taxon>Thalassiosirales</taxon>
        <taxon>Thalassiosiraceae</taxon>
        <taxon>Thalassiosira</taxon>
    </lineage>
</organism>
<gene>
    <name evidence="1" type="ORF">THAPSDRAFT_2973</name>
</gene>
<dbReference type="RefSeq" id="XP_002287566.1">
    <property type="nucleotide sequence ID" value="XM_002287530.1"/>
</dbReference>
<dbReference type="PaxDb" id="35128-Thaps2973"/>
<reference evidence="1 2" key="2">
    <citation type="journal article" date="2008" name="Nature">
        <title>The Phaeodactylum genome reveals the evolutionary history of diatom genomes.</title>
        <authorList>
            <person name="Bowler C."/>
            <person name="Allen A.E."/>
            <person name="Badger J.H."/>
            <person name="Grimwood J."/>
            <person name="Jabbari K."/>
            <person name="Kuo A."/>
            <person name="Maheswari U."/>
            <person name="Martens C."/>
            <person name="Maumus F."/>
            <person name="Otillar R.P."/>
            <person name="Rayko E."/>
            <person name="Salamov A."/>
            <person name="Vandepoele K."/>
            <person name="Beszteri B."/>
            <person name="Gruber A."/>
            <person name="Heijde M."/>
            <person name="Katinka M."/>
            <person name="Mock T."/>
            <person name="Valentin K."/>
            <person name="Verret F."/>
            <person name="Berges J.A."/>
            <person name="Brownlee C."/>
            <person name="Cadoret J.P."/>
            <person name="Chiovitti A."/>
            <person name="Choi C.J."/>
            <person name="Coesel S."/>
            <person name="De Martino A."/>
            <person name="Detter J.C."/>
            <person name="Durkin C."/>
            <person name="Falciatore A."/>
            <person name="Fournet J."/>
            <person name="Haruta M."/>
            <person name="Huysman M.J."/>
            <person name="Jenkins B.D."/>
            <person name="Jiroutova K."/>
            <person name="Jorgensen R.E."/>
            <person name="Joubert Y."/>
            <person name="Kaplan A."/>
            <person name="Kroger N."/>
            <person name="Kroth P.G."/>
            <person name="La Roche J."/>
            <person name="Lindquist E."/>
            <person name="Lommer M."/>
            <person name="Martin-Jezequel V."/>
            <person name="Lopez P.J."/>
            <person name="Lucas S."/>
            <person name="Mangogna M."/>
            <person name="McGinnis K."/>
            <person name="Medlin L.K."/>
            <person name="Montsant A."/>
            <person name="Oudot-Le Secq M.P."/>
            <person name="Napoli C."/>
            <person name="Obornik M."/>
            <person name="Parker M.S."/>
            <person name="Petit J.L."/>
            <person name="Porcel B.M."/>
            <person name="Poulsen N."/>
            <person name="Robison M."/>
            <person name="Rychlewski L."/>
            <person name="Rynearson T.A."/>
            <person name="Schmutz J."/>
            <person name="Shapiro H."/>
            <person name="Siaut M."/>
            <person name="Stanley M."/>
            <person name="Sussman M.R."/>
            <person name="Taylor A.R."/>
            <person name="Vardi A."/>
            <person name="von Dassow P."/>
            <person name="Vyverman W."/>
            <person name="Willis A."/>
            <person name="Wyrwicz L.S."/>
            <person name="Rokhsar D.S."/>
            <person name="Weissenbach J."/>
            <person name="Armbrust E.V."/>
            <person name="Green B.R."/>
            <person name="Van de Peer Y."/>
            <person name="Grigoriev I.V."/>
        </authorList>
    </citation>
    <scope>NUCLEOTIDE SEQUENCE [LARGE SCALE GENOMIC DNA]</scope>
    <source>
        <strain evidence="1 2">CCMP1335</strain>
    </source>
</reference>
<dbReference type="AlphaFoldDB" id="B8BVW1"/>
<dbReference type="KEGG" id="tps:THAPSDRAFT_2973"/>
<dbReference type="HOGENOM" id="CLU_898607_0_0_1"/>
<dbReference type="GeneID" id="7450469"/>
<sequence>MAGSGNSPVDEKLQLQIFDRFSKIVKDKFTSYGDGTKVSELDTLYKRPEFSAEKQILNDMNSFGMSKGIMSGIACFAFLRWSPGVISRYMMRKRSGVGSGAGFGSDSGAANPFTQSGYKLDPPKPSMGYQGSASESSNFVIRGLRLGLDIFVSLSVGAYASLLFLDKDKMMHQFSEIPLVQGRSLISEELCHDFSAEFQKYNPNTWDKNHPALSGSSGMNDEKSDFVGLIEGFVANCKRREIYEGELRREQGLREDEPVIVPSPGVPRDISVTLNDLLTDKIAGSEDNNDDGDFYYDKYFDENEVQEETD</sequence>
<keyword evidence="2" id="KW-1185">Reference proteome</keyword>
<evidence type="ECO:0000313" key="2">
    <source>
        <dbReference type="Proteomes" id="UP000001449"/>
    </source>
</evidence>
<dbReference type="OMA" id="TNCRRRE"/>
<dbReference type="Proteomes" id="UP000001449">
    <property type="component" value="Chromosome 2"/>
</dbReference>
<protein>
    <submittedName>
        <fullName evidence="1">Uncharacterized protein</fullName>
    </submittedName>
</protein>
<dbReference type="InParanoid" id="B8BVW1"/>
<reference evidence="1 2" key="1">
    <citation type="journal article" date="2004" name="Science">
        <title>The genome of the diatom Thalassiosira pseudonana: ecology, evolution, and metabolism.</title>
        <authorList>
            <person name="Armbrust E.V."/>
            <person name="Berges J.A."/>
            <person name="Bowler C."/>
            <person name="Green B.R."/>
            <person name="Martinez D."/>
            <person name="Putnam N.H."/>
            <person name="Zhou S."/>
            <person name="Allen A.E."/>
            <person name="Apt K.E."/>
            <person name="Bechner M."/>
            <person name="Brzezinski M.A."/>
            <person name="Chaal B.K."/>
            <person name="Chiovitti A."/>
            <person name="Davis A.K."/>
            <person name="Demarest M.S."/>
            <person name="Detter J.C."/>
            <person name="Glavina T."/>
            <person name="Goodstein D."/>
            <person name="Hadi M.Z."/>
            <person name="Hellsten U."/>
            <person name="Hildebrand M."/>
            <person name="Jenkins B.D."/>
            <person name="Jurka J."/>
            <person name="Kapitonov V.V."/>
            <person name="Kroger N."/>
            <person name="Lau W.W."/>
            <person name="Lane T.W."/>
            <person name="Larimer F.W."/>
            <person name="Lippmeier J.C."/>
            <person name="Lucas S."/>
            <person name="Medina M."/>
            <person name="Montsant A."/>
            <person name="Obornik M."/>
            <person name="Parker M.S."/>
            <person name="Palenik B."/>
            <person name="Pazour G.J."/>
            <person name="Richardson P.M."/>
            <person name="Rynearson T.A."/>
            <person name="Saito M.A."/>
            <person name="Schwartz D.C."/>
            <person name="Thamatrakoln K."/>
            <person name="Valentin K."/>
            <person name="Vardi A."/>
            <person name="Wilkerson F.P."/>
            <person name="Rokhsar D.S."/>
        </authorList>
    </citation>
    <scope>NUCLEOTIDE SEQUENCE [LARGE SCALE GENOMIC DNA]</scope>
    <source>
        <strain evidence="1 2">CCMP1335</strain>
    </source>
</reference>
<dbReference type="eggNOG" id="ENOG502SVM2">
    <property type="taxonomic scope" value="Eukaryota"/>
</dbReference>
<proteinExistence type="predicted"/>
<name>B8BVW1_THAPS</name>
<evidence type="ECO:0000313" key="1">
    <source>
        <dbReference type="EMBL" id="EED95009.1"/>
    </source>
</evidence>
<accession>B8BVW1</accession>
<dbReference type="EMBL" id="CM000639">
    <property type="protein sequence ID" value="EED95009.1"/>
    <property type="molecule type" value="Genomic_DNA"/>
</dbReference>